<feature type="transmembrane region" description="Helical" evidence="8">
    <location>
        <begin position="121"/>
        <end position="144"/>
    </location>
</feature>
<comment type="subcellular location">
    <subcellularLocation>
        <location evidence="1 8">Endoplasmic reticulum membrane</location>
        <topology evidence="1 8">Multi-pass membrane protein</topology>
    </subcellularLocation>
</comment>
<dbReference type="AlphaFoldDB" id="A0ABD2QHF0"/>
<gene>
    <name evidence="12" type="primary">LMF2</name>
    <name evidence="12" type="ORF">Ciccas_002712</name>
</gene>
<dbReference type="InterPro" id="IPR009613">
    <property type="entry name" value="LMF"/>
</dbReference>
<feature type="region of interest" description="Disordered" evidence="9">
    <location>
        <begin position="282"/>
        <end position="304"/>
    </location>
</feature>
<comment type="caution">
    <text evidence="12">The sequence shown here is derived from an EMBL/GenBank/DDBJ whole genome shotgun (WGS) entry which is preliminary data.</text>
</comment>
<feature type="transmembrane region" description="Helical" evidence="8">
    <location>
        <begin position="402"/>
        <end position="423"/>
    </location>
</feature>
<evidence type="ECO:0000256" key="5">
    <source>
        <dbReference type="ARBA" id="ARBA00022989"/>
    </source>
</evidence>
<name>A0ABD2QHF0_9PLAT</name>
<evidence type="ECO:0000256" key="2">
    <source>
        <dbReference type="ARBA" id="ARBA00005512"/>
    </source>
</evidence>
<evidence type="ECO:0000256" key="6">
    <source>
        <dbReference type="ARBA" id="ARBA00023136"/>
    </source>
</evidence>
<evidence type="ECO:0000313" key="12">
    <source>
        <dbReference type="EMBL" id="KAL3318622.1"/>
    </source>
</evidence>
<feature type="domain" description="Lipase maturation factor 1/2 C-terminal" evidence="11">
    <location>
        <begin position="451"/>
        <end position="576"/>
    </location>
</feature>
<dbReference type="EMBL" id="JBJKFK010000222">
    <property type="protein sequence ID" value="KAL3318622.1"/>
    <property type="molecule type" value="Genomic_DNA"/>
</dbReference>
<dbReference type="PANTHER" id="PTHR14463:SF5">
    <property type="entry name" value="LIPASE MATURATION FACTOR 2"/>
    <property type="match status" value="1"/>
</dbReference>
<sequence>MYSAAKKPHTSLYEFSIFIFFRFALCLYSRNGILPVDKLPIKDVSKPEEFLVNPNLLGLGHFVGLDKYDLLEIVTVIGSIFALIAVAFESFRTMSTFLVMWLCHFTCYSVGQVFMHFQWDLLLLEAGFLTVLLARGDLILVGLAKHVPNDRIPMTLFKWLLFRLMFASGVVKLTSECPAWWSLKALNYHFETQCLPTPLAIFAHNLPEWFLKLSVVLTFYIEIVGPLFFFLPFKGLRLFSFYSQMLLQVAIILTGNYNFFNLLTITLCYSLLTDADFKKPKPPPVAATNSRQNQGKKKKPQTVDKPVVDQSGCVYMTAISHILSILLLAASLALTVHFFGLQFHDNIILSEIKFNKVQLNWFVHQVVMISSYVAIFMFFYQVYCALKESVSSRGIVRKSYNLLGTLIITILSLAILFASVHVFSASLSPALVKTQPAAFGKVHHELSRYQIVNSYGLFRRMTTKRNEVNIEVSDSEKGPFKTLHLQHKPTALDQWPTVVTPHQPRLDWQMWFAALTKPEQQPWIYSLIHGLLEGRSEVQQLFVDAATKPKFVRATIQEYKFAKLDRMKIPANWWTTTGKPIEYLPPMSLSSPQMKDKLTSMGLLGSRNTAPSKPNQVTALLRDARARIGQPKNLMPLLAVVLLLLLTKLRRN</sequence>
<evidence type="ECO:0000256" key="8">
    <source>
        <dbReference type="RuleBase" id="RU361229"/>
    </source>
</evidence>
<keyword evidence="3 8" id="KW-0812">Transmembrane</keyword>
<comment type="function">
    <text evidence="8">Involved in the maturation of specific proteins in the endoplasmic reticulum.</text>
</comment>
<feature type="transmembrane region" description="Helical" evidence="8">
    <location>
        <begin position="70"/>
        <end position="88"/>
    </location>
</feature>
<evidence type="ECO:0000256" key="1">
    <source>
        <dbReference type="ARBA" id="ARBA00004477"/>
    </source>
</evidence>
<evidence type="ECO:0000259" key="10">
    <source>
        <dbReference type="Pfam" id="PF06762"/>
    </source>
</evidence>
<feature type="domain" description="Lipase maturation factor 1/2 N-terminal" evidence="10">
    <location>
        <begin position="115"/>
        <end position="278"/>
    </location>
</feature>
<protein>
    <recommendedName>
        <fullName evidence="8">Lipase maturation factor</fullName>
    </recommendedName>
</protein>
<keyword evidence="4 8" id="KW-0256">Endoplasmic reticulum</keyword>
<evidence type="ECO:0000256" key="3">
    <source>
        <dbReference type="ARBA" id="ARBA00022692"/>
    </source>
</evidence>
<keyword evidence="13" id="KW-1185">Reference proteome</keyword>
<evidence type="ECO:0000256" key="4">
    <source>
        <dbReference type="ARBA" id="ARBA00022824"/>
    </source>
</evidence>
<dbReference type="Pfam" id="PF25179">
    <property type="entry name" value="LMF1_C"/>
    <property type="match status" value="1"/>
</dbReference>
<dbReference type="InterPro" id="IPR057434">
    <property type="entry name" value="LMF1/2_N"/>
</dbReference>
<reference evidence="12 13" key="1">
    <citation type="submission" date="2024-11" db="EMBL/GenBank/DDBJ databases">
        <title>Adaptive evolution of stress response genes in parasites aligns with host niche diversity.</title>
        <authorList>
            <person name="Hahn C."/>
            <person name="Resl P."/>
        </authorList>
    </citation>
    <scope>NUCLEOTIDE SEQUENCE [LARGE SCALE GENOMIC DNA]</scope>
    <source>
        <strain evidence="12">EGGRZ-B1_66</strain>
        <tissue evidence="12">Body</tissue>
    </source>
</reference>
<dbReference type="Proteomes" id="UP001626550">
    <property type="component" value="Unassembled WGS sequence"/>
</dbReference>
<dbReference type="InterPro" id="IPR057433">
    <property type="entry name" value="LMF1/2_C"/>
</dbReference>
<dbReference type="GO" id="GO:0005789">
    <property type="term" value="C:endoplasmic reticulum membrane"/>
    <property type="evidence" value="ECO:0007669"/>
    <property type="project" value="UniProtKB-SubCell"/>
</dbReference>
<evidence type="ECO:0000256" key="7">
    <source>
        <dbReference type="ARBA" id="ARBA00023180"/>
    </source>
</evidence>
<evidence type="ECO:0000313" key="13">
    <source>
        <dbReference type="Proteomes" id="UP001626550"/>
    </source>
</evidence>
<evidence type="ECO:0000256" key="9">
    <source>
        <dbReference type="SAM" id="MobiDB-lite"/>
    </source>
</evidence>
<organism evidence="12 13">
    <name type="scientific">Cichlidogyrus casuarinus</name>
    <dbReference type="NCBI Taxonomy" id="1844966"/>
    <lineage>
        <taxon>Eukaryota</taxon>
        <taxon>Metazoa</taxon>
        <taxon>Spiralia</taxon>
        <taxon>Lophotrochozoa</taxon>
        <taxon>Platyhelminthes</taxon>
        <taxon>Monogenea</taxon>
        <taxon>Monopisthocotylea</taxon>
        <taxon>Dactylogyridea</taxon>
        <taxon>Ancyrocephalidae</taxon>
        <taxon>Cichlidogyrus</taxon>
    </lineage>
</organism>
<feature type="transmembrane region" description="Helical" evidence="8">
    <location>
        <begin position="318"/>
        <end position="340"/>
    </location>
</feature>
<feature type="transmembrane region" description="Helical" evidence="8">
    <location>
        <begin position="12"/>
        <end position="30"/>
    </location>
</feature>
<keyword evidence="5 8" id="KW-1133">Transmembrane helix</keyword>
<proteinExistence type="inferred from homology"/>
<dbReference type="PANTHER" id="PTHR14463">
    <property type="entry name" value="LIPASE MATURATION FACTOR"/>
    <property type="match status" value="1"/>
</dbReference>
<keyword evidence="6 8" id="KW-0472">Membrane</keyword>
<feature type="transmembrane region" description="Helical" evidence="8">
    <location>
        <begin position="361"/>
        <end position="382"/>
    </location>
</feature>
<dbReference type="Pfam" id="PF06762">
    <property type="entry name" value="LMF1"/>
    <property type="match status" value="1"/>
</dbReference>
<feature type="transmembrane region" description="Helical" evidence="8">
    <location>
        <begin position="95"/>
        <end position="115"/>
    </location>
</feature>
<feature type="transmembrane region" description="Helical" evidence="8">
    <location>
        <begin position="245"/>
        <end position="272"/>
    </location>
</feature>
<comment type="similarity">
    <text evidence="2 8">Belongs to the lipase maturation factor family.</text>
</comment>
<keyword evidence="7" id="KW-0325">Glycoprotein</keyword>
<accession>A0ABD2QHF0</accession>
<feature type="transmembrane region" description="Helical" evidence="8">
    <location>
        <begin position="209"/>
        <end position="233"/>
    </location>
</feature>
<evidence type="ECO:0000259" key="11">
    <source>
        <dbReference type="Pfam" id="PF25179"/>
    </source>
</evidence>